<feature type="transmembrane region" description="Helical" evidence="8">
    <location>
        <begin position="411"/>
        <end position="431"/>
    </location>
</feature>
<name>W2SF97_CYPE1</name>
<feature type="transmembrane region" description="Helical" evidence="8">
    <location>
        <begin position="133"/>
        <end position="151"/>
    </location>
</feature>
<evidence type="ECO:0000256" key="1">
    <source>
        <dbReference type="ARBA" id="ARBA00004141"/>
    </source>
</evidence>
<dbReference type="EMBL" id="KB822711">
    <property type="protein sequence ID" value="ETN46579.1"/>
    <property type="molecule type" value="Genomic_DNA"/>
</dbReference>
<reference evidence="10 11" key="1">
    <citation type="submission" date="2013-03" db="EMBL/GenBank/DDBJ databases">
        <title>The Genome Sequence of Phialophora europaea CBS 101466.</title>
        <authorList>
            <consortium name="The Broad Institute Genomics Platform"/>
            <person name="Cuomo C."/>
            <person name="de Hoog S."/>
            <person name="Gorbushina A."/>
            <person name="Walker B."/>
            <person name="Young S.K."/>
            <person name="Zeng Q."/>
            <person name="Gargeya S."/>
            <person name="Fitzgerald M."/>
            <person name="Haas B."/>
            <person name="Abouelleil A."/>
            <person name="Allen A.W."/>
            <person name="Alvarado L."/>
            <person name="Arachchi H.M."/>
            <person name="Berlin A.M."/>
            <person name="Chapman S.B."/>
            <person name="Gainer-Dewar J."/>
            <person name="Goldberg J."/>
            <person name="Griggs A."/>
            <person name="Gujja S."/>
            <person name="Hansen M."/>
            <person name="Howarth C."/>
            <person name="Imamovic A."/>
            <person name="Ireland A."/>
            <person name="Larimer J."/>
            <person name="McCowan C."/>
            <person name="Murphy C."/>
            <person name="Pearson M."/>
            <person name="Poon T.W."/>
            <person name="Priest M."/>
            <person name="Roberts A."/>
            <person name="Saif S."/>
            <person name="Shea T."/>
            <person name="Sisk P."/>
            <person name="Sykes S."/>
            <person name="Wortman J."/>
            <person name="Nusbaum C."/>
            <person name="Birren B."/>
        </authorList>
    </citation>
    <scope>NUCLEOTIDE SEQUENCE [LARGE SCALE GENOMIC DNA]</scope>
    <source>
        <strain evidence="10 11">CBS 101466</strain>
    </source>
</reference>
<feature type="transmembrane region" description="Helical" evidence="8">
    <location>
        <begin position="443"/>
        <end position="464"/>
    </location>
</feature>
<dbReference type="Gene3D" id="1.20.1250.20">
    <property type="entry name" value="MFS general substrate transporter like domains"/>
    <property type="match status" value="1"/>
</dbReference>
<feature type="transmembrane region" description="Helical" evidence="8">
    <location>
        <begin position="157"/>
        <end position="178"/>
    </location>
</feature>
<feature type="transmembrane region" description="Helical" evidence="8">
    <location>
        <begin position="373"/>
        <end position="391"/>
    </location>
</feature>
<dbReference type="eggNOG" id="KOG0254">
    <property type="taxonomic scope" value="Eukaryota"/>
</dbReference>
<evidence type="ECO:0000313" key="11">
    <source>
        <dbReference type="Proteomes" id="UP000030752"/>
    </source>
</evidence>
<evidence type="ECO:0000256" key="7">
    <source>
        <dbReference type="RuleBase" id="RU003346"/>
    </source>
</evidence>
<dbReference type="PROSITE" id="PS00217">
    <property type="entry name" value="SUGAR_TRANSPORT_2"/>
    <property type="match status" value="1"/>
</dbReference>
<dbReference type="RefSeq" id="XP_008711291.1">
    <property type="nucleotide sequence ID" value="XM_008713069.1"/>
</dbReference>
<dbReference type="VEuPathDB" id="FungiDB:HMPREF1541_00764"/>
<feature type="transmembrane region" description="Helical" evidence="8">
    <location>
        <begin position="312"/>
        <end position="334"/>
    </location>
</feature>
<dbReference type="HOGENOM" id="CLU_001265_11_5_1"/>
<dbReference type="InterPro" id="IPR036259">
    <property type="entry name" value="MFS_trans_sf"/>
</dbReference>
<evidence type="ECO:0000256" key="8">
    <source>
        <dbReference type="SAM" id="Phobius"/>
    </source>
</evidence>
<keyword evidence="11" id="KW-1185">Reference proteome</keyword>
<dbReference type="PROSITE" id="PS00216">
    <property type="entry name" value="SUGAR_TRANSPORT_1"/>
    <property type="match status" value="1"/>
</dbReference>
<dbReference type="Pfam" id="PF00083">
    <property type="entry name" value="Sugar_tr"/>
    <property type="match status" value="1"/>
</dbReference>
<dbReference type="GO" id="GO:0005351">
    <property type="term" value="F:carbohydrate:proton symporter activity"/>
    <property type="evidence" value="ECO:0007669"/>
    <property type="project" value="TreeGrafter"/>
</dbReference>
<dbReference type="GeneID" id="19968103"/>
<dbReference type="InterPro" id="IPR005829">
    <property type="entry name" value="Sugar_transporter_CS"/>
</dbReference>
<dbReference type="PANTHER" id="PTHR48022:SF83">
    <property type="entry name" value="MAJOR FACILITATOR SUPERFAMILY (MFS) PROFILE DOMAIN-CONTAINING PROTEIN"/>
    <property type="match status" value="1"/>
</dbReference>
<evidence type="ECO:0000313" key="10">
    <source>
        <dbReference type="EMBL" id="ETN46579.1"/>
    </source>
</evidence>
<feature type="transmembrane region" description="Helical" evidence="8">
    <location>
        <begin position="50"/>
        <end position="70"/>
    </location>
</feature>
<dbReference type="InterPro" id="IPR005828">
    <property type="entry name" value="MFS_sugar_transport-like"/>
</dbReference>
<dbReference type="PROSITE" id="PS50850">
    <property type="entry name" value="MFS"/>
    <property type="match status" value="1"/>
</dbReference>
<organism evidence="10 11">
    <name type="scientific">Cyphellophora europaea (strain CBS 101466)</name>
    <name type="common">Phialophora europaea</name>
    <dbReference type="NCBI Taxonomy" id="1220924"/>
    <lineage>
        <taxon>Eukaryota</taxon>
        <taxon>Fungi</taxon>
        <taxon>Dikarya</taxon>
        <taxon>Ascomycota</taxon>
        <taxon>Pezizomycotina</taxon>
        <taxon>Eurotiomycetes</taxon>
        <taxon>Chaetothyriomycetidae</taxon>
        <taxon>Chaetothyriales</taxon>
        <taxon>Cyphellophoraceae</taxon>
        <taxon>Cyphellophora</taxon>
    </lineage>
</organism>
<evidence type="ECO:0000259" key="9">
    <source>
        <dbReference type="PROSITE" id="PS50850"/>
    </source>
</evidence>
<evidence type="ECO:0000256" key="2">
    <source>
        <dbReference type="ARBA" id="ARBA00010992"/>
    </source>
</evidence>
<gene>
    <name evidence="10" type="ORF">HMPREF1541_00764</name>
</gene>
<feature type="transmembrane region" description="Helical" evidence="8">
    <location>
        <begin position="230"/>
        <end position="250"/>
    </location>
</feature>
<feature type="transmembrane region" description="Helical" evidence="8">
    <location>
        <begin position="346"/>
        <end position="366"/>
    </location>
</feature>
<dbReference type="PANTHER" id="PTHR48022">
    <property type="entry name" value="PLASTIDIC GLUCOSE TRANSPORTER 4"/>
    <property type="match status" value="1"/>
</dbReference>
<accession>W2SF97</accession>
<keyword evidence="4 8" id="KW-0812">Transmembrane</keyword>
<evidence type="ECO:0000256" key="4">
    <source>
        <dbReference type="ARBA" id="ARBA00022692"/>
    </source>
</evidence>
<proteinExistence type="inferred from homology"/>
<sequence>MASLGHSKDIEVNKDDAAMIAAAPLEEINNEARKAFEAEHALKFLDAVKLYPTAVGWALFFSLGVIMAAFDPQLLGNLYATPAFQRDFGYLYEGEWIISAPWQTGLSMGSPIGQVVGAFCASYPMEWFGRKKTFGACVIISAGFVFIQFFARSLPVLLAGELLGGLILGTYVVIAPAYASEVCPTTLRGVLTSCINIAFVTGQLLANGVIAGTSKLDSHWAYSGPFAAQWIWPLVILIGLPFAPESPWWLQRKGRFQEAEKSLKRLASSKVDIKPALAMIIETDKLERDMEAGSTYMDCFKKINLRRTEISVGVYVIQVLCGIYLVGYATYFFTLAGLPTEDSFNMGVGFLACGFVGTCLSWILLIHVGRRRIYICGLAMLALLQFIIGILDCAPNYNNNKSFSWAQAVLMLIWNFIYGWSVGPICFVIICEASATRVRSKTIGIATAAQATMGIVMTVAIPYMINPDQANMRGKLGFFFGALATISWVWAYFRVPEFKGRTYEELDTMFERGVRTKDFKNYVVER</sequence>
<dbReference type="GO" id="GO:0016020">
    <property type="term" value="C:membrane"/>
    <property type="evidence" value="ECO:0007669"/>
    <property type="project" value="UniProtKB-SubCell"/>
</dbReference>
<evidence type="ECO:0000256" key="5">
    <source>
        <dbReference type="ARBA" id="ARBA00022989"/>
    </source>
</evidence>
<dbReference type="Proteomes" id="UP000030752">
    <property type="component" value="Unassembled WGS sequence"/>
</dbReference>
<comment type="subcellular location">
    <subcellularLocation>
        <location evidence="1">Membrane</location>
        <topology evidence="1">Multi-pass membrane protein</topology>
    </subcellularLocation>
</comment>
<protein>
    <recommendedName>
        <fullName evidence="9">Major facilitator superfamily (MFS) profile domain-containing protein</fullName>
    </recommendedName>
</protein>
<dbReference type="AlphaFoldDB" id="W2SF97"/>
<evidence type="ECO:0000256" key="3">
    <source>
        <dbReference type="ARBA" id="ARBA00022448"/>
    </source>
</evidence>
<dbReference type="InterPro" id="IPR020846">
    <property type="entry name" value="MFS_dom"/>
</dbReference>
<dbReference type="InParanoid" id="W2SF97"/>
<feature type="domain" description="Major facilitator superfamily (MFS) profile" evidence="9">
    <location>
        <begin position="57"/>
        <end position="499"/>
    </location>
</feature>
<evidence type="ECO:0000256" key="6">
    <source>
        <dbReference type="ARBA" id="ARBA00023136"/>
    </source>
</evidence>
<keyword evidence="5 8" id="KW-1133">Transmembrane helix</keyword>
<comment type="similarity">
    <text evidence="2 7">Belongs to the major facilitator superfamily. Sugar transporter (TC 2.A.1.1) family.</text>
</comment>
<keyword evidence="6 8" id="KW-0472">Membrane</keyword>
<feature type="transmembrane region" description="Helical" evidence="8">
    <location>
        <begin position="190"/>
        <end position="210"/>
    </location>
</feature>
<dbReference type="SUPFAM" id="SSF103473">
    <property type="entry name" value="MFS general substrate transporter"/>
    <property type="match status" value="1"/>
</dbReference>
<dbReference type="InterPro" id="IPR003663">
    <property type="entry name" value="Sugar/inositol_transpt"/>
</dbReference>
<feature type="transmembrane region" description="Helical" evidence="8">
    <location>
        <begin position="476"/>
        <end position="493"/>
    </location>
</feature>
<keyword evidence="3 7" id="KW-0813">Transport</keyword>
<dbReference type="OrthoDB" id="6612291at2759"/>
<dbReference type="NCBIfam" id="TIGR00879">
    <property type="entry name" value="SP"/>
    <property type="match status" value="1"/>
</dbReference>
<dbReference type="InterPro" id="IPR050360">
    <property type="entry name" value="MFS_Sugar_Transporters"/>
</dbReference>
<dbReference type="FunFam" id="1.20.1250.20:FF:000078">
    <property type="entry name" value="MFS maltose transporter, putative"/>
    <property type="match status" value="1"/>
</dbReference>